<evidence type="ECO:0000313" key="3">
    <source>
        <dbReference type="Proteomes" id="UP000178197"/>
    </source>
</evidence>
<keyword evidence="1" id="KW-1133">Transmembrane helix</keyword>
<dbReference type="AlphaFoldDB" id="A0A1F8FJM0"/>
<dbReference type="EMBL" id="MGJT01000008">
    <property type="protein sequence ID" value="OGN13367.1"/>
    <property type="molecule type" value="Genomic_DNA"/>
</dbReference>
<evidence type="ECO:0008006" key="4">
    <source>
        <dbReference type="Google" id="ProtNLM"/>
    </source>
</evidence>
<proteinExistence type="predicted"/>
<reference evidence="2 3" key="1">
    <citation type="journal article" date="2016" name="Nat. Commun.">
        <title>Thousands of microbial genomes shed light on interconnected biogeochemical processes in an aquifer system.</title>
        <authorList>
            <person name="Anantharaman K."/>
            <person name="Brown C.T."/>
            <person name="Hug L.A."/>
            <person name="Sharon I."/>
            <person name="Castelle C.J."/>
            <person name="Probst A.J."/>
            <person name="Thomas B.C."/>
            <person name="Singh A."/>
            <person name="Wilkins M.J."/>
            <person name="Karaoz U."/>
            <person name="Brodie E.L."/>
            <person name="Williams K.H."/>
            <person name="Hubbard S.S."/>
            <person name="Banfield J.F."/>
        </authorList>
    </citation>
    <scope>NUCLEOTIDE SEQUENCE [LARGE SCALE GENOMIC DNA]</scope>
</reference>
<keyword evidence="1" id="KW-0812">Transmembrane</keyword>
<protein>
    <recommendedName>
        <fullName evidence="4">PrgI family protein</fullName>
    </recommendedName>
</protein>
<sequence>MKFQVPQFIETEEKIIGPFTVKQFIFIAIGGAILFLLFFAVPPGVFIFLAIPIGAIFLGLALIKIQETPLYLYLFNFVSYLINPKKYFYKSSEEIDTLPK</sequence>
<gene>
    <name evidence="2" type="ORF">A3C71_01420</name>
</gene>
<feature type="transmembrane region" description="Helical" evidence="1">
    <location>
        <begin position="45"/>
        <end position="63"/>
    </location>
</feature>
<name>A0A1F8FJM0_9BACT</name>
<dbReference type="InterPro" id="IPR024414">
    <property type="entry name" value="Uncharacterised_PrgI"/>
</dbReference>
<evidence type="ECO:0000313" key="2">
    <source>
        <dbReference type="EMBL" id="OGN13367.1"/>
    </source>
</evidence>
<accession>A0A1F8FJM0</accession>
<keyword evidence="1" id="KW-0472">Membrane</keyword>
<organism evidence="2 3">
    <name type="scientific">Candidatus Yanofskybacteria bacterium RIFCSPHIGHO2_02_FULL_43_15c</name>
    <dbReference type="NCBI Taxonomy" id="1802679"/>
    <lineage>
        <taxon>Bacteria</taxon>
        <taxon>Candidatus Yanofskyibacteriota</taxon>
    </lineage>
</organism>
<comment type="caution">
    <text evidence="2">The sequence shown here is derived from an EMBL/GenBank/DDBJ whole genome shotgun (WGS) entry which is preliminary data.</text>
</comment>
<dbReference type="Proteomes" id="UP000178197">
    <property type="component" value="Unassembled WGS sequence"/>
</dbReference>
<dbReference type="Pfam" id="PF12666">
    <property type="entry name" value="PrgI"/>
    <property type="match status" value="1"/>
</dbReference>
<evidence type="ECO:0000256" key="1">
    <source>
        <dbReference type="SAM" id="Phobius"/>
    </source>
</evidence>
<feature type="transmembrane region" description="Helical" evidence="1">
    <location>
        <begin position="21"/>
        <end position="39"/>
    </location>
</feature>